<sequence>MATQNTKRKILFPVDSSANCERAFRWFLANLLQPQDVLYFFHIIEPVYSTPAVGLGMESPPLLIDDMTRVMKESVVTGKKACSAVYAVSQRRRSKVQGLLAHRLETRPGDCQICQ</sequence>
<dbReference type="Gene3D" id="3.40.50.620">
    <property type="entry name" value="HUPs"/>
    <property type="match status" value="1"/>
</dbReference>
<reference evidence="2" key="1">
    <citation type="submission" date="2016-01" db="EMBL/GenBank/DDBJ databases">
        <title>Reference transcriptome for the parasite Schistocephalus solidus: insights into the molecular evolution of parasitism.</title>
        <authorList>
            <person name="Hebert F.O."/>
            <person name="Grambauer S."/>
            <person name="Barber I."/>
            <person name="Landry C.R."/>
            <person name="Aubin-Horth N."/>
        </authorList>
    </citation>
    <scope>NUCLEOTIDE SEQUENCE</scope>
</reference>
<accession>A0A0X3P260</accession>
<evidence type="ECO:0000313" key="2">
    <source>
        <dbReference type="EMBL" id="JAP41226.1"/>
    </source>
</evidence>
<dbReference type="Pfam" id="PF00582">
    <property type="entry name" value="Usp"/>
    <property type="match status" value="1"/>
</dbReference>
<protein>
    <recommendedName>
        <fullName evidence="1">UspA domain-containing protein</fullName>
    </recommendedName>
</protein>
<dbReference type="InterPro" id="IPR006016">
    <property type="entry name" value="UspA"/>
</dbReference>
<dbReference type="EMBL" id="GEEE01021999">
    <property type="protein sequence ID" value="JAP41226.1"/>
    <property type="molecule type" value="Transcribed_RNA"/>
</dbReference>
<evidence type="ECO:0000259" key="1">
    <source>
        <dbReference type="Pfam" id="PF00582"/>
    </source>
</evidence>
<proteinExistence type="predicted"/>
<gene>
    <name evidence="2" type="ORF">TR168086</name>
</gene>
<dbReference type="SUPFAM" id="SSF52402">
    <property type="entry name" value="Adenine nucleotide alpha hydrolases-like"/>
    <property type="match status" value="1"/>
</dbReference>
<name>A0A0X3P260_SCHSO</name>
<organism evidence="2">
    <name type="scientific">Schistocephalus solidus</name>
    <name type="common">Tapeworm</name>
    <dbReference type="NCBI Taxonomy" id="70667"/>
    <lineage>
        <taxon>Eukaryota</taxon>
        <taxon>Metazoa</taxon>
        <taxon>Spiralia</taxon>
        <taxon>Lophotrochozoa</taxon>
        <taxon>Platyhelminthes</taxon>
        <taxon>Cestoda</taxon>
        <taxon>Eucestoda</taxon>
        <taxon>Diphyllobothriidea</taxon>
        <taxon>Diphyllobothriidae</taxon>
        <taxon>Schistocephalus</taxon>
    </lineage>
</organism>
<feature type="domain" description="UspA" evidence="1">
    <location>
        <begin position="8"/>
        <end position="61"/>
    </location>
</feature>
<dbReference type="InterPro" id="IPR014729">
    <property type="entry name" value="Rossmann-like_a/b/a_fold"/>
</dbReference>
<dbReference type="AlphaFoldDB" id="A0A0X3P260"/>